<sequence>MMRLKRKSILVSLSLSTLVASGTAYAYTGAGETLQQWMKLQVQLQQQAIEGQLREEMNTARSALSDTEMASLASVGEQLDKESAAAAEQAARQINQARSHYTDEFDRAAAELSKSSQEAFDAYVASATGRMQTELERTVTQTIQGFEPIN</sequence>
<name>A0A3S0A304_9BACL</name>
<feature type="chain" id="PRO_5018768920" evidence="1">
    <location>
        <begin position="27"/>
        <end position="150"/>
    </location>
</feature>
<proteinExistence type="predicted"/>
<protein>
    <submittedName>
        <fullName evidence="2">Uncharacterized protein</fullName>
    </submittedName>
</protein>
<feature type="signal peptide" evidence="1">
    <location>
        <begin position="1"/>
        <end position="26"/>
    </location>
</feature>
<dbReference type="RefSeq" id="WP_126142632.1">
    <property type="nucleotide sequence ID" value="NZ_RXHU01000054.1"/>
</dbReference>
<dbReference type="EMBL" id="RXHU01000054">
    <property type="protein sequence ID" value="RTE08331.1"/>
    <property type="molecule type" value="Genomic_DNA"/>
</dbReference>
<reference evidence="2 3" key="1">
    <citation type="submission" date="2018-12" db="EMBL/GenBank/DDBJ databases">
        <title>Bacillus ochoae sp. nov., Paenibacillus whitsoniae sp. nov., Paenibacillus spiritus sp. nov. Isolated from the Mars Exploration Rover during spacecraft assembly.</title>
        <authorList>
            <person name="Seuylemezian A."/>
            <person name="Vaishampayan P."/>
        </authorList>
    </citation>
    <scope>NUCLEOTIDE SEQUENCE [LARGE SCALE GENOMIC DNA]</scope>
    <source>
        <strain evidence="2 3">MER 54</strain>
    </source>
</reference>
<evidence type="ECO:0000313" key="2">
    <source>
        <dbReference type="EMBL" id="RTE08331.1"/>
    </source>
</evidence>
<dbReference type="AlphaFoldDB" id="A0A3S0A304"/>
<comment type="caution">
    <text evidence="2">The sequence shown here is derived from an EMBL/GenBank/DDBJ whole genome shotgun (WGS) entry which is preliminary data.</text>
</comment>
<organism evidence="2 3">
    <name type="scientific">Paenibacillus whitsoniae</name>
    <dbReference type="NCBI Taxonomy" id="2496558"/>
    <lineage>
        <taxon>Bacteria</taxon>
        <taxon>Bacillati</taxon>
        <taxon>Bacillota</taxon>
        <taxon>Bacilli</taxon>
        <taxon>Bacillales</taxon>
        <taxon>Paenibacillaceae</taxon>
        <taxon>Paenibacillus</taxon>
    </lineage>
</organism>
<evidence type="ECO:0000256" key="1">
    <source>
        <dbReference type="SAM" id="SignalP"/>
    </source>
</evidence>
<dbReference type="Proteomes" id="UP000276128">
    <property type="component" value="Unassembled WGS sequence"/>
</dbReference>
<keyword evidence="1" id="KW-0732">Signal</keyword>
<accession>A0A3S0A304</accession>
<evidence type="ECO:0000313" key="3">
    <source>
        <dbReference type="Proteomes" id="UP000276128"/>
    </source>
</evidence>
<keyword evidence="3" id="KW-1185">Reference proteome</keyword>
<gene>
    <name evidence="2" type="ORF">EJQ19_18070</name>
</gene>
<dbReference type="OrthoDB" id="2621676at2"/>